<evidence type="ECO:0000313" key="3">
    <source>
        <dbReference type="Proteomes" id="UP001632038"/>
    </source>
</evidence>
<sequence>MQFEDLKENFEEINDRFENTIQEKSKLVNDLVASEERYKMQIEDLEAKYEELKISVEEKNKLVKELVNWLEASRDKNERYKMLNNELEMTMKEERNNLVNELTSTLREVSDNYEKQIEDLMAKNEKNERTLNDLIWGDWKLVEEQEEQQLDHNYSLRFIKIVHFGHFFMFQN</sequence>
<proteinExistence type="predicted"/>
<comment type="caution">
    <text evidence="2">The sequence shown here is derived from an EMBL/GenBank/DDBJ whole genome shotgun (WGS) entry which is preliminary data.</text>
</comment>
<dbReference type="AlphaFoldDB" id="A0ABD3CNL0"/>
<keyword evidence="3" id="KW-1185">Reference proteome</keyword>
<reference evidence="3" key="1">
    <citation type="journal article" date="2024" name="IScience">
        <title>Strigolactones Initiate the Formation of Haustorium-like Structures in Castilleja.</title>
        <authorList>
            <person name="Buerger M."/>
            <person name="Peterson D."/>
            <person name="Chory J."/>
        </authorList>
    </citation>
    <scope>NUCLEOTIDE SEQUENCE [LARGE SCALE GENOMIC DNA]</scope>
</reference>
<protein>
    <submittedName>
        <fullName evidence="2">Uncharacterized protein</fullName>
    </submittedName>
</protein>
<feature type="coiled-coil region" evidence="1">
    <location>
        <begin position="3"/>
        <end position="130"/>
    </location>
</feature>
<name>A0ABD3CNL0_9LAMI</name>
<keyword evidence="1" id="KW-0175">Coiled coil</keyword>
<dbReference type="EMBL" id="JAVIJP010000032">
    <property type="protein sequence ID" value="KAL3630819.1"/>
    <property type="molecule type" value="Genomic_DNA"/>
</dbReference>
<dbReference type="Proteomes" id="UP001632038">
    <property type="component" value="Unassembled WGS sequence"/>
</dbReference>
<evidence type="ECO:0000256" key="1">
    <source>
        <dbReference type="SAM" id="Coils"/>
    </source>
</evidence>
<organism evidence="2 3">
    <name type="scientific">Castilleja foliolosa</name>
    <dbReference type="NCBI Taxonomy" id="1961234"/>
    <lineage>
        <taxon>Eukaryota</taxon>
        <taxon>Viridiplantae</taxon>
        <taxon>Streptophyta</taxon>
        <taxon>Embryophyta</taxon>
        <taxon>Tracheophyta</taxon>
        <taxon>Spermatophyta</taxon>
        <taxon>Magnoliopsida</taxon>
        <taxon>eudicotyledons</taxon>
        <taxon>Gunneridae</taxon>
        <taxon>Pentapetalae</taxon>
        <taxon>asterids</taxon>
        <taxon>lamiids</taxon>
        <taxon>Lamiales</taxon>
        <taxon>Orobanchaceae</taxon>
        <taxon>Pedicularideae</taxon>
        <taxon>Castillejinae</taxon>
        <taxon>Castilleja</taxon>
    </lineage>
</organism>
<evidence type="ECO:0000313" key="2">
    <source>
        <dbReference type="EMBL" id="KAL3630819.1"/>
    </source>
</evidence>
<gene>
    <name evidence="2" type="ORF">CASFOL_023803</name>
</gene>
<accession>A0ABD3CNL0</accession>